<dbReference type="OrthoDB" id="9782395at2"/>
<dbReference type="InterPro" id="IPR014729">
    <property type="entry name" value="Rossmann-like_a/b/a_fold"/>
</dbReference>
<protein>
    <recommendedName>
        <fullName evidence="2">DUF218 domain-containing protein</fullName>
    </recommendedName>
</protein>
<feature type="transmembrane region" description="Helical" evidence="1">
    <location>
        <begin position="56"/>
        <end position="77"/>
    </location>
</feature>
<dbReference type="EMBL" id="NIPR01000034">
    <property type="protein sequence ID" value="PMD68776.1"/>
    <property type="molecule type" value="Genomic_DNA"/>
</dbReference>
<proteinExistence type="predicted"/>
<comment type="caution">
    <text evidence="3">The sequence shown here is derived from an EMBL/GenBank/DDBJ whole genome shotgun (WGS) entry which is preliminary data.</text>
</comment>
<gene>
    <name evidence="3" type="ORF">CBP76_08725</name>
</gene>
<reference evidence="3 4" key="1">
    <citation type="submission" date="2017-05" db="EMBL/GenBank/DDBJ databases">
        <title>Lactobacillus nurukis nov., sp. nov., isolated from nuruk.</title>
        <authorList>
            <person name="Kim S.-J."/>
        </authorList>
    </citation>
    <scope>NUCLEOTIDE SEQUENCE [LARGE SCALE GENOMIC DNA]</scope>
    <source>
        <strain evidence="3 4">SYF10-1a</strain>
    </source>
</reference>
<dbReference type="RefSeq" id="WP_102196517.1">
    <property type="nucleotide sequence ID" value="NZ_NIPR01000034.1"/>
</dbReference>
<keyword evidence="1" id="KW-0472">Membrane</keyword>
<dbReference type="Proteomes" id="UP000235649">
    <property type="component" value="Unassembled WGS sequence"/>
</dbReference>
<organism evidence="3 4">
    <name type="scientific">Companilactobacillus nuruki</name>
    <dbReference type="NCBI Taxonomy" id="1993540"/>
    <lineage>
        <taxon>Bacteria</taxon>
        <taxon>Bacillati</taxon>
        <taxon>Bacillota</taxon>
        <taxon>Bacilli</taxon>
        <taxon>Lactobacillales</taxon>
        <taxon>Lactobacillaceae</taxon>
        <taxon>Companilactobacillus</taxon>
    </lineage>
</organism>
<dbReference type="CDD" id="cd06259">
    <property type="entry name" value="YdcF-like"/>
    <property type="match status" value="1"/>
</dbReference>
<dbReference type="InterPro" id="IPR051599">
    <property type="entry name" value="Cell_Envelope_Assoc"/>
</dbReference>
<dbReference type="GO" id="GO:0005886">
    <property type="term" value="C:plasma membrane"/>
    <property type="evidence" value="ECO:0007669"/>
    <property type="project" value="TreeGrafter"/>
</dbReference>
<keyword evidence="4" id="KW-1185">Reference proteome</keyword>
<keyword evidence="1" id="KW-0812">Transmembrane</keyword>
<feature type="transmembrane region" description="Helical" evidence="1">
    <location>
        <begin position="29"/>
        <end position="50"/>
    </location>
</feature>
<name>A0A2N7ASW9_9LACO</name>
<accession>A0A2N7ASW9</accession>
<keyword evidence="1" id="KW-1133">Transmembrane helix</keyword>
<dbReference type="Pfam" id="PF02698">
    <property type="entry name" value="DUF218"/>
    <property type="match status" value="1"/>
</dbReference>
<sequence>MNFLLMAISTVIELLMIFKTRYVYSRHPIFAIVLSILTILGFPLLSLIVSNWIIRAYIFNFGVVNLLFLIIMLIYMYQIGYYLKKIKPVNKPDFLVVLGNKCIGHRVTPILMERLDESVKIYQSLDVKPVVIVSCGRGKNGQTAESILMKEYLLGQGIPENMIVVENKSINTIQNLEFSSIKIHDLWKKDRFPRVIIVTSDYHIPRAKLHARRLGLKVRFAAASTIKMLKWPAMFREFTAIIWYHRYTVYSILGIAILFSISMCM</sequence>
<dbReference type="Gene3D" id="3.40.50.620">
    <property type="entry name" value="HUPs"/>
    <property type="match status" value="1"/>
</dbReference>
<evidence type="ECO:0000313" key="4">
    <source>
        <dbReference type="Proteomes" id="UP000235649"/>
    </source>
</evidence>
<feature type="transmembrane region" description="Helical" evidence="1">
    <location>
        <begin position="247"/>
        <end position="264"/>
    </location>
</feature>
<feature type="domain" description="DUF218" evidence="2">
    <location>
        <begin position="93"/>
        <end position="237"/>
    </location>
</feature>
<evidence type="ECO:0000256" key="1">
    <source>
        <dbReference type="SAM" id="Phobius"/>
    </source>
</evidence>
<dbReference type="InterPro" id="IPR003848">
    <property type="entry name" value="DUF218"/>
</dbReference>
<dbReference type="PANTHER" id="PTHR30336:SF4">
    <property type="entry name" value="ENVELOPE BIOGENESIS FACTOR ELYC"/>
    <property type="match status" value="1"/>
</dbReference>
<dbReference type="GO" id="GO:0000270">
    <property type="term" value="P:peptidoglycan metabolic process"/>
    <property type="evidence" value="ECO:0007669"/>
    <property type="project" value="TreeGrafter"/>
</dbReference>
<evidence type="ECO:0000259" key="2">
    <source>
        <dbReference type="Pfam" id="PF02698"/>
    </source>
</evidence>
<dbReference type="GO" id="GO:0043164">
    <property type="term" value="P:Gram-negative-bacterium-type cell wall biogenesis"/>
    <property type="evidence" value="ECO:0007669"/>
    <property type="project" value="TreeGrafter"/>
</dbReference>
<dbReference type="AlphaFoldDB" id="A0A2N7ASW9"/>
<evidence type="ECO:0000313" key="3">
    <source>
        <dbReference type="EMBL" id="PMD68776.1"/>
    </source>
</evidence>
<dbReference type="PANTHER" id="PTHR30336">
    <property type="entry name" value="INNER MEMBRANE PROTEIN, PROBABLE PERMEASE"/>
    <property type="match status" value="1"/>
</dbReference>